<proteinExistence type="predicted"/>
<organism evidence="2 3">
    <name type="scientific">Zhongshania antarctica</name>
    <dbReference type="NCBI Taxonomy" id="641702"/>
    <lineage>
        <taxon>Bacteria</taxon>
        <taxon>Pseudomonadati</taxon>
        <taxon>Pseudomonadota</taxon>
        <taxon>Gammaproteobacteria</taxon>
        <taxon>Cellvibrionales</taxon>
        <taxon>Spongiibacteraceae</taxon>
        <taxon>Zhongshania</taxon>
    </lineage>
</organism>
<dbReference type="EMBL" id="JACHHW010000002">
    <property type="protein sequence ID" value="MBB5186635.1"/>
    <property type="molecule type" value="Genomic_DNA"/>
</dbReference>
<dbReference type="AlphaFoldDB" id="A0A840R0T2"/>
<dbReference type="RefSeq" id="WP_184461411.1">
    <property type="nucleotide sequence ID" value="NZ_JACHHW010000002.1"/>
</dbReference>
<keyword evidence="3" id="KW-1185">Reference proteome</keyword>
<evidence type="ECO:0000313" key="2">
    <source>
        <dbReference type="EMBL" id="MBB5186635.1"/>
    </source>
</evidence>
<sequence length="86" mass="9124">MKFGVILSLAWVLIALGKRFGVTHLPCGLVSGLLSSLIVNAVFYALGEPGTSVVLALVFLTPISILAGFFVSRRVYGLGPIFKDSQ</sequence>
<accession>A0A840R0T2</accession>
<evidence type="ECO:0000256" key="1">
    <source>
        <dbReference type="SAM" id="Phobius"/>
    </source>
</evidence>
<gene>
    <name evidence="2" type="ORF">HNQ57_000896</name>
</gene>
<keyword evidence="1" id="KW-0472">Membrane</keyword>
<keyword evidence="1" id="KW-1133">Transmembrane helix</keyword>
<feature type="transmembrane region" description="Helical" evidence="1">
    <location>
        <begin position="53"/>
        <end position="71"/>
    </location>
</feature>
<evidence type="ECO:0000313" key="3">
    <source>
        <dbReference type="Proteomes" id="UP000536640"/>
    </source>
</evidence>
<protein>
    <submittedName>
        <fullName evidence="2">Uncharacterized protein</fullName>
    </submittedName>
</protein>
<reference evidence="2 3" key="1">
    <citation type="submission" date="2020-08" db="EMBL/GenBank/DDBJ databases">
        <title>Genomic Encyclopedia of Type Strains, Phase IV (KMG-IV): sequencing the most valuable type-strain genomes for metagenomic binning, comparative biology and taxonomic classification.</title>
        <authorList>
            <person name="Goeker M."/>
        </authorList>
    </citation>
    <scope>NUCLEOTIDE SEQUENCE [LARGE SCALE GENOMIC DNA]</scope>
    <source>
        <strain evidence="2 3">DSM 25701</strain>
    </source>
</reference>
<name>A0A840R0T2_9GAMM</name>
<dbReference type="Proteomes" id="UP000536640">
    <property type="component" value="Unassembled WGS sequence"/>
</dbReference>
<keyword evidence="1" id="KW-0812">Transmembrane</keyword>
<feature type="transmembrane region" description="Helical" evidence="1">
    <location>
        <begin position="29"/>
        <end position="46"/>
    </location>
</feature>
<comment type="caution">
    <text evidence="2">The sequence shown here is derived from an EMBL/GenBank/DDBJ whole genome shotgun (WGS) entry which is preliminary data.</text>
</comment>